<feature type="domain" description="DUF306" evidence="1">
    <location>
        <begin position="31"/>
        <end position="129"/>
    </location>
</feature>
<dbReference type="PROSITE" id="PS51257">
    <property type="entry name" value="PROKAR_LIPOPROTEIN"/>
    <property type="match status" value="1"/>
</dbReference>
<dbReference type="PANTHER" id="PTHR35535">
    <property type="entry name" value="HEAT SHOCK PROTEIN HSLJ"/>
    <property type="match status" value="1"/>
</dbReference>
<evidence type="ECO:0000259" key="1">
    <source>
        <dbReference type="Pfam" id="PF03724"/>
    </source>
</evidence>
<comment type="caution">
    <text evidence="2">The sequence shown here is derived from an EMBL/GenBank/DDBJ whole genome shotgun (WGS) entry which is preliminary data.</text>
</comment>
<accession>A0ABS5I7S9</accession>
<sequence length="136" mass="15176">MFKQLFCMATLLVTISGCQSQLPAPSHLNLDGNWQVSKIANQAVKPYSPVLFDFDNGNFSGSNGCNNFKGQYMQYNNELSLSANSTTMKACVDGLVKQEQSFLQHLVQVTSFKIKGNKLKLMGVKNNVLFELTHYE</sequence>
<reference evidence="2 3" key="1">
    <citation type="submission" date="2020-02" db="EMBL/GenBank/DDBJ databases">
        <title>Shewanella WXL01 sp. nov., a marine bacterium isolated from green algae in Luhuitou Fringing Reef (Northern South China Sea).</title>
        <authorList>
            <person name="Wang X."/>
        </authorList>
    </citation>
    <scope>NUCLEOTIDE SEQUENCE [LARGE SCALE GENOMIC DNA]</scope>
    <source>
        <strain evidence="2 3">MCCC 1A01895</strain>
    </source>
</reference>
<name>A0ABS5I7S9_9GAMM</name>
<proteinExistence type="predicted"/>
<keyword evidence="3" id="KW-1185">Reference proteome</keyword>
<dbReference type="RefSeq" id="WP_153666148.1">
    <property type="nucleotide sequence ID" value="NZ_JAAIKR010000019.1"/>
</dbReference>
<dbReference type="EMBL" id="JAAIKR010000019">
    <property type="protein sequence ID" value="MBR9729400.1"/>
    <property type="molecule type" value="Genomic_DNA"/>
</dbReference>
<dbReference type="InterPro" id="IPR005184">
    <property type="entry name" value="DUF306_Meta_HslJ"/>
</dbReference>
<evidence type="ECO:0000313" key="3">
    <source>
        <dbReference type="Proteomes" id="UP000811844"/>
    </source>
</evidence>
<dbReference type="Gene3D" id="2.40.128.270">
    <property type="match status" value="1"/>
</dbReference>
<protein>
    <submittedName>
        <fullName evidence="2">META domain-containing protein</fullName>
    </submittedName>
</protein>
<dbReference type="PANTHER" id="PTHR35535:SF1">
    <property type="entry name" value="HEAT SHOCK PROTEIN HSLJ"/>
    <property type="match status" value="1"/>
</dbReference>
<gene>
    <name evidence="2" type="ORF">G3R48_15580</name>
</gene>
<dbReference type="Proteomes" id="UP000811844">
    <property type="component" value="Unassembled WGS sequence"/>
</dbReference>
<evidence type="ECO:0000313" key="2">
    <source>
        <dbReference type="EMBL" id="MBR9729400.1"/>
    </source>
</evidence>
<dbReference type="InterPro" id="IPR053147">
    <property type="entry name" value="Hsp_HslJ-like"/>
</dbReference>
<dbReference type="Pfam" id="PF03724">
    <property type="entry name" value="META"/>
    <property type="match status" value="1"/>
</dbReference>
<organism evidence="2 3">
    <name type="scientific">Shewanella intestini</name>
    <dbReference type="NCBI Taxonomy" id="2017544"/>
    <lineage>
        <taxon>Bacteria</taxon>
        <taxon>Pseudomonadati</taxon>
        <taxon>Pseudomonadota</taxon>
        <taxon>Gammaproteobacteria</taxon>
        <taxon>Alteromonadales</taxon>
        <taxon>Shewanellaceae</taxon>
        <taxon>Shewanella</taxon>
    </lineage>
</organism>
<dbReference type="InterPro" id="IPR038670">
    <property type="entry name" value="HslJ-like_sf"/>
</dbReference>